<dbReference type="Proteomes" id="UP001470809">
    <property type="component" value="Chromosome"/>
</dbReference>
<gene>
    <name evidence="2" type="ORF">AABB31_14190</name>
</gene>
<evidence type="ECO:0000313" key="2">
    <source>
        <dbReference type="EMBL" id="WZU66214.1"/>
    </source>
</evidence>
<dbReference type="PROSITE" id="PS51257">
    <property type="entry name" value="PROKAR_LIPOPROTEIN"/>
    <property type="match status" value="1"/>
</dbReference>
<dbReference type="RefSeq" id="WP_342075541.1">
    <property type="nucleotide sequence ID" value="NZ_CP151767.2"/>
</dbReference>
<dbReference type="KEGG" id="yrh:AABB31_14190"/>
<evidence type="ECO:0000313" key="3">
    <source>
        <dbReference type="Proteomes" id="UP001470809"/>
    </source>
</evidence>
<reference evidence="2" key="1">
    <citation type="submission" date="2024-08" db="EMBL/GenBank/DDBJ databases">
        <title>Phylogenomic analyses of a clade within the roseobacter group suggest taxonomic reassignments of species of the genera Aestuariivita, Citreicella, Loktanella, Nautella, Pelagibaca, Ruegeria, Thalassobius, Thiobacimonas and Tropicibacter, and the proposal o.</title>
        <authorList>
            <person name="Jeon C.O."/>
        </authorList>
    </citation>
    <scope>NUCLEOTIDE SEQUENCE</scope>
    <source>
        <strain evidence="2">SS1-5</strain>
    </source>
</reference>
<dbReference type="EMBL" id="CP151767">
    <property type="protein sequence ID" value="WZU66214.1"/>
    <property type="molecule type" value="Genomic_DNA"/>
</dbReference>
<organism evidence="2 3">
    <name type="scientific">Yoonia rhodophyticola</name>
    <dbReference type="NCBI Taxonomy" id="3137370"/>
    <lineage>
        <taxon>Bacteria</taxon>
        <taxon>Pseudomonadati</taxon>
        <taxon>Pseudomonadota</taxon>
        <taxon>Alphaproteobacteria</taxon>
        <taxon>Rhodobacterales</taxon>
        <taxon>Paracoccaceae</taxon>
        <taxon>Yoonia</taxon>
    </lineage>
</organism>
<accession>A0AAN0M6Y2</accession>
<keyword evidence="1" id="KW-0732">Signal</keyword>
<evidence type="ECO:0000256" key="1">
    <source>
        <dbReference type="SAM" id="SignalP"/>
    </source>
</evidence>
<dbReference type="AlphaFoldDB" id="A0AAN0M6Y2"/>
<feature type="signal peptide" evidence="1">
    <location>
        <begin position="1"/>
        <end position="22"/>
    </location>
</feature>
<protein>
    <submittedName>
        <fullName evidence="2">Uncharacterized protein</fullName>
    </submittedName>
</protein>
<name>A0AAN0M6Y2_9RHOB</name>
<sequence>MKRLALLIAAAALLGACTPARMVGAAAVTTGKVVVGAADVVL</sequence>
<feature type="chain" id="PRO_5042976217" evidence="1">
    <location>
        <begin position="23"/>
        <end position="42"/>
    </location>
</feature>
<proteinExistence type="predicted"/>
<keyword evidence="3" id="KW-1185">Reference proteome</keyword>